<keyword evidence="9" id="KW-0498">Mitosis</keyword>
<evidence type="ECO:0000256" key="8">
    <source>
        <dbReference type="ARBA" id="ARBA00022741"/>
    </source>
</evidence>
<dbReference type="CDD" id="cd00009">
    <property type="entry name" value="AAA"/>
    <property type="match status" value="1"/>
</dbReference>
<comment type="subcellular location">
    <subcellularLocation>
        <location evidence="2">Cytoplasm</location>
    </subcellularLocation>
    <subcellularLocation>
        <location evidence="1 16">Nucleus</location>
    </subcellularLocation>
</comment>
<dbReference type="GO" id="GO:0051301">
    <property type="term" value="P:cell division"/>
    <property type="evidence" value="ECO:0007669"/>
    <property type="project" value="UniProtKB-UniRule"/>
</dbReference>
<evidence type="ECO:0000313" key="21">
    <source>
        <dbReference type="EnsemblMetazoa" id="NP_999666"/>
    </source>
</evidence>
<evidence type="ECO:0000313" key="20">
    <source>
        <dbReference type="EMBL" id="AAL37208.1"/>
    </source>
</evidence>
<evidence type="ECO:0000256" key="7">
    <source>
        <dbReference type="ARBA" id="ARBA00022705"/>
    </source>
</evidence>
<accession>Q8WSH0</accession>
<evidence type="ECO:0000256" key="14">
    <source>
        <dbReference type="ARBA" id="ARBA00056036"/>
    </source>
</evidence>
<dbReference type="Gene3D" id="3.40.50.300">
    <property type="entry name" value="P-loop containing nucleotide triphosphate hydrolases"/>
    <property type="match status" value="1"/>
</dbReference>
<protein>
    <recommendedName>
        <fullName evidence="16">Cell division control protein</fullName>
    </recommendedName>
</protein>
<dbReference type="InterPro" id="IPR036390">
    <property type="entry name" value="WH_DNA-bd_sf"/>
</dbReference>
<feature type="region of interest" description="Disordered" evidence="17">
    <location>
        <begin position="73"/>
        <end position="138"/>
    </location>
</feature>
<dbReference type="InParanoid" id="Q8WSH0"/>
<keyword evidence="7" id="KW-0235">DNA replication</keyword>
<dbReference type="GO" id="GO:0003688">
    <property type="term" value="F:DNA replication origin binding"/>
    <property type="evidence" value="ECO:0000318"/>
    <property type="project" value="GO_Central"/>
</dbReference>
<dbReference type="KEGG" id="spu:373248"/>
<feature type="domain" description="Cdc6 C-terminal" evidence="19">
    <location>
        <begin position="477"/>
        <end position="557"/>
    </location>
</feature>
<feature type="compositionally biased region" description="Basic and acidic residues" evidence="17">
    <location>
        <begin position="93"/>
        <end position="102"/>
    </location>
</feature>
<keyword evidence="11" id="KW-0832">Ubl conjugation</keyword>
<evidence type="ECO:0000256" key="6">
    <source>
        <dbReference type="ARBA" id="ARBA00022618"/>
    </source>
</evidence>
<dbReference type="AlphaFoldDB" id="Q8WSH0"/>
<dbReference type="GO" id="GO:0033314">
    <property type="term" value="P:mitotic DNA replication checkpoint signaling"/>
    <property type="evidence" value="ECO:0000318"/>
    <property type="project" value="GO_Central"/>
</dbReference>
<dbReference type="Pfam" id="PF09079">
    <property type="entry name" value="WHD_Cdc6"/>
    <property type="match status" value="1"/>
</dbReference>
<dbReference type="InterPro" id="IPR036388">
    <property type="entry name" value="WH-like_DNA-bd_sf"/>
</dbReference>
<evidence type="ECO:0000256" key="13">
    <source>
        <dbReference type="ARBA" id="ARBA00023306"/>
    </source>
</evidence>
<comment type="function">
    <text evidence="14 16">Involved in the initiation of DNA replication. Also participates in checkpoint controls that ensure DNA replication is completed before mitosis is initiated.</text>
</comment>
<keyword evidence="10" id="KW-0067">ATP-binding</keyword>
<keyword evidence="12 16" id="KW-0539">Nucleus</keyword>
<dbReference type="RefSeq" id="NP_999666.1">
    <property type="nucleotide sequence ID" value="NM_214501.1"/>
</dbReference>
<dbReference type="Proteomes" id="UP000007110">
    <property type="component" value="Unassembled WGS sequence"/>
</dbReference>
<dbReference type="Gene3D" id="1.10.10.10">
    <property type="entry name" value="Winged helix-like DNA-binding domain superfamily/Winged helix DNA-binding domain"/>
    <property type="match status" value="1"/>
</dbReference>
<evidence type="ECO:0000256" key="10">
    <source>
        <dbReference type="ARBA" id="ARBA00022840"/>
    </source>
</evidence>
<dbReference type="InterPro" id="IPR015163">
    <property type="entry name" value="Cdc6_C"/>
</dbReference>
<dbReference type="GO" id="GO:0005634">
    <property type="term" value="C:nucleus"/>
    <property type="evidence" value="ECO:0000318"/>
    <property type="project" value="GO_Central"/>
</dbReference>
<dbReference type="FunFam" id="1.10.10.10:FF:000265">
    <property type="entry name" value="Cell division control protein"/>
    <property type="match status" value="1"/>
</dbReference>
<evidence type="ECO:0000256" key="9">
    <source>
        <dbReference type="ARBA" id="ARBA00022776"/>
    </source>
</evidence>
<dbReference type="FunFam" id="3.40.50.300:FF:000547">
    <property type="entry name" value="Cell division control protein"/>
    <property type="match status" value="1"/>
</dbReference>
<evidence type="ECO:0000256" key="16">
    <source>
        <dbReference type="PIRNR" id="PIRNR001767"/>
    </source>
</evidence>
<evidence type="ECO:0000256" key="15">
    <source>
        <dbReference type="ARBA" id="ARBA00062730"/>
    </source>
</evidence>
<keyword evidence="13" id="KW-0131">Cell cycle</keyword>
<dbReference type="FunFam" id="1.10.8.60:FF:000058">
    <property type="entry name" value="Cell division control protein"/>
    <property type="match status" value="1"/>
</dbReference>
<feature type="domain" description="AAA+ ATPase" evidence="18">
    <location>
        <begin position="187"/>
        <end position="326"/>
    </location>
</feature>
<evidence type="ECO:0000256" key="1">
    <source>
        <dbReference type="ARBA" id="ARBA00004123"/>
    </source>
</evidence>
<evidence type="ECO:0000256" key="3">
    <source>
        <dbReference type="ARBA" id="ARBA00006184"/>
    </source>
</evidence>
<dbReference type="SUPFAM" id="SSF52540">
    <property type="entry name" value="P-loop containing nucleoside triphosphate hydrolases"/>
    <property type="match status" value="1"/>
</dbReference>
<reference evidence="20" key="1">
    <citation type="submission" date="2000-11" db="EMBL/GenBank/DDBJ databases">
        <authorList>
            <person name="Andrews P.S."/>
            <person name="Moore J.C."/>
            <person name="Poustka A.J."/>
            <person name="Marzluff W.F."/>
        </authorList>
    </citation>
    <scope>NUCLEOTIDE SEQUENCE</scope>
</reference>
<dbReference type="SMART" id="SM00382">
    <property type="entry name" value="AAA"/>
    <property type="match status" value="1"/>
</dbReference>
<evidence type="ECO:0000256" key="17">
    <source>
        <dbReference type="SAM" id="MobiDB-lite"/>
    </source>
</evidence>
<dbReference type="InterPro" id="IPR003593">
    <property type="entry name" value="AAA+_ATPase"/>
</dbReference>
<dbReference type="GeneID" id="373248"/>
<dbReference type="CDD" id="cd08768">
    <property type="entry name" value="Cdc6_C"/>
    <property type="match status" value="1"/>
</dbReference>
<sequence length="582" mass="64473">MIVVFIDGYFEEPLEVVKLFGLKGIQHTPLGVKNARISQHYKASLTATFNMFPRAQYAIMGILSPRKRIVAAKESPVGSIRSPSKSPRKRSHTEHYNDENQHPEPCSPTKVKRSILDDLSSPTKSPSKRPESFVTPARKLTITRPDDECYSSAKKALHTSLPERLLCREKETQTIQSFLKNHLEARKPGSLYISGAPGTGKTACLKQILQQQKSSRRNTQHIFVNCMLVRQSQGIYNTVLKEVKQDVSTDKLSAKMAAKALQKAFASNGPTVLLVLDEIDHLDSKGQEVLYTMFEWPSLPKSRLVLVGVANSLDLTDRILPRLQSRPKCRPELLHFAPYTRTQISTILQDRLKESTVDGTAVVDPMAVQLCARKVAAVAGDVRKALDVCRRAVEIVQADVRRQSVLKPSGGSPRKALLSPIKSSPRKSPKKGSPSKPLKKVSLLQVSNVINEVYGSGVMTSAGGKGQSFPMQQKLVICTVLLMVKEGKSREVTLGKVHDTYCKICASRKVAPVDQSEFLSLCQLIETRGVLALKKSKDARQIKMCMKMNEKEVEFALQDKTLMSAILEAGLPSNKDKKGKKL</sequence>
<dbReference type="EnsemblMetazoa" id="NM_214501">
    <property type="protein sequence ID" value="NP_999666"/>
    <property type="gene ID" value="GeneID_373248"/>
</dbReference>
<dbReference type="GO" id="GO:0006270">
    <property type="term" value="P:DNA replication initiation"/>
    <property type="evidence" value="ECO:0000318"/>
    <property type="project" value="GO_Central"/>
</dbReference>
<dbReference type="PANTHER" id="PTHR10763:SF26">
    <property type="entry name" value="CELL DIVISION CONTROL PROTEIN 6 HOMOLOG"/>
    <property type="match status" value="1"/>
</dbReference>
<evidence type="ECO:0000256" key="11">
    <source>
        <dbReference type="ARBA" id="ARBA00022843"/>
    </source>
</evidence>
<dbReference type="GO" id="GO:0005524">
    <property type="term" value="F:ATP binding"/>
    <property type="evidence" value="ECO:0007669"/>
    <property type="project" value="UniProtKB-KW"/>
</dbReference>
<keyword evidence="8" id="KW-0547">Nucleotide-binding</keyword>
<evidence type="ECO:0000256" key="4">
    <source>
        <dbReference type="ARBA" id="ARBA00022490"/>
    </source>
</evidence>
<dbReference type="Pfam" id="PF22606">
    <property type="entry name" value="Cdc6-ORC-like_ATPase_lid"/>
    <property type="match status" value="1"/>
</dbReference>
<dbReference type="SMART" id="SM01074">
    <property type="entry name" value="Cdc6_C"/>
    <property type="match status" value="1"/>
</dbReference>
<dbReference type="CTD" id="990"/>
<evidence type="ECO:0000259" key="18">
    <source>
        <dbReference type="SMART" id="SM00382"/>
    </source>
</evidence>
<dbReference type="EMBL" id="AF321303">
    <property type="protein sequence ID" value="AAL37208.1"/>
    <property type="molecule type" value="mRNA"/>
</dbReference>
<reference evidence="21" key="3">
    <citation type="submission" date="2021-01" db="UniProtKB">
        <authorList>
            <consortium name="EnsemblMetazoa"/>
        </authorList>
    </citation>
    <scope>IDENTIFICATION</scope>
</reference>
<proteinExistence type="evidence at transcript level"/>
<dbReference type="SUPFAM" id="SSF46785">
    <property type="entry name" value="Winged helix' DNA-binding domain"/>
    <property type="match status" value="1"/>
</dbReference>
<keyword evidence="5" id="KW-0597">Phosphoprotein</keyword>
<dbReference type="OrthoDB" id="1926878at2759"/>
<dbReference type="InterPro" id="IPR054425">
    <property type="entry name" value="Cdc6_ORC1-like_ATPase_lid"/>
</dbReference>
<keyword evidence="6 20" id="KW-0132">Cell division</keyword>
<dbReference type="PANTHER" id="PTHR10763">
    <property type="entry name" value="CELL DIVISION CONTROL PROTEIN 6-RELATED"/>
    <property type="match status" value="1"/>
</dbReference>
<dbReference type="GO" id="GO:0005819">
    <property type="term" value="C:spindle"/>
    <property type="evidence" value="ECO:0007669"/>
    <property type="project" value="UniProtKB-ARBA"/>
</dbReference>
<comment type="subunit">
    <text evidence="15">Interacts with PCNA, ORC1, cyclin-CDK. Interacts with HUWE1. Interacts with ANKRD17. Interacts with GRWD1; origin binding of GRWD1 is dependent on CDC6. Interacts with CDT1; are mutually dependent on one another for loading MCM complexes onto chromatin. Interacts with TTC4. Interacts (via Cy motif) with CCNF; the interaction takes place during G2 and M phase. Interacts with CDH1.</text>
</comment>
<dbReference type="Pfam" id="PF13191">
    <property type="entry name" value="AAA_16"/>
    <property type="match status" value="1"/>
</dbReference>
<evidence type="ECO:0000256" key="2">
    <source>
        <dbReference type="ARBA" id="ARBA00004496"/>
    </source>
</evidence>
<reference evidence="22" key="2">
    <citation type="submission" date="2015-02" db="EMBL/GenBank/DDBJ databases">
        <title>Genome sequencing for Strongylocentrotus purpuratus.</title>
        <authorList>
            <person name="Murali S."/>
            <person name="Liu Y."/>
            <person name="Vee V."/>
            <person name="English A."/>
            <person name="Wang M."/>
            <person name="Skinner E."/>
            <person name="Han Y."/>
            <person name="Muzny D.M."/>
            <person name="Worley K.C."/>
            <person name="Gibbs R.A."/>
        </authorList>
    </citation>
    <scope>NUCLEOTIDE SEQUENCE</scope>
</reference>
<keyword evidence="22" id="KW-1185">Reference proteome</keyword>
<evidence type="ECO:0000256" key="12">
    <source>
        <dbReference type="ARBA" id="ARBA00023242"/>
    </source>
</evidence>
<dbReference type="PIRSF" id="PIRSF001767">
    <property type="entry name" value="Cdc6"/>
    <property type="match status" value="1"/>
</dbReference>
<comment type="similarity">
    <text evidence="3 16">Belongs to the CDC6/cdc18 family.</text>
</comment>
<organism evidence="20">
    <name type="scientific">Strongylocentrotus purpuratus</name>
    <name type="common">Purple sea urchin</name>
    <dbReference type="NCBI Taxonomy" id="7668"/>
    <lineage>
        <taxon>Eukaryota</taxon>
        <taxon>Metazoa</taxon>
        <taxon>Echinodermata</taxon>
        <taxon>Eleutherozoa</taxon>
        <taxon>Echinozoa</taxon>
        <taxon>Echinoidea</taxon>
        <taxon>Euechinoidea</taxon>
        <taxon>Echinacea</taxon>
        <taxon>Camarodonta</taxon>
        <taxon>Echinidea</taxon>
        <taxon>Strongylocentrotidae</taxon>
        <taxon>Strongylocentrotus</taxon>
    </lineage>
</organism>
<evidence type="ECO:0000259" key="19">
    <source>
        <dbReference type="SMART" id="SM01074"/>
    </source>
</evidence>
<dbReference type="Gene3D" id="1.10.8.60">
    <property type="match status" value="1"/>
</dbReference>
<dbReference type="InterPro" id="IPR027417">
    <property type="entry name" value="P-loop_NTPase"/>
</dbReference>
<evidence type="ECO:0000313" key="22">
    <source>
        <dbReference type="Proteomes" id="UP000007110"/>
    </source>
</evidence>
<dbReference type="InterPro" id="IPR016314">
    <property type="entry name" value="Cdc6/18"/>
</dbReference>
<dbReference type="GO" id="GO:0005737">
    <property type="term" value="C:cytoplasm"/>
    <property type="evidence" value="ECO:0007669"/>
    <property type="project" value="UniProtKB-SubCell"/>
</dbReference>
<dbReference type="InterPro" id="IPR050311">
    <property type="entry name" value="ORC1/CDC6"/>
</dbReference>
<dbReference type="OMA" id="HIFKQQK"/>
<dbReference type="InterPro" id="IPR041664">
    <property type="entry name" value="AAA_16"/>
</dbReference>
<keyword evidence="4" id="KW-0963">Cytoplasm</keyword>
<evidence type="ECO:0000256" key="5">
    <source>
        <dbReference type="ARBA" id="ARBA00022553"/>
    </source>
</evidence>
<name>Q8WSH0_STRPU</name>
<feature type="region of interest" description="Disordered" evidence="17">
    <location>
        <begin position="406"/>
        <end position="438"/>
    </location>
</feature>